<dbReference type="Proteomes" id="UP001321473">
    <property type="component" value="Unassembled WGS sequence"/>
</dbReference>
<feature type="transmembrane region" description="Helical" evidence="2">
    <location>
        <begin position="101"/>
        <end position="118"/>
    </location>
</feature>
<evidence type="ECO:0000313" key="3">
    <source>
        <dbReference type="EMBL" id="KAK8767185.1"/>
    </source>
</evidence>
<keyword evidence="2" id="KW-0472">Membrane</keyword>
<sequence length="124" mass="13993">MSIVSSLFLNPHDTRITTKNSQPNMPHDSTSKPSKTKGIKNLARVLSDKDSDLPSPYAKNDDGETVLPSAFRYVTCTIHLSCRHLRQFAWNALIAYVHDGVINWICMLVNIFAYFLCISEKSYA</sequence>
<evidence type="ECO:0000256" key="2">
    <source>
        <dbReference type="SAM" id="Phobius"/>
    </source>
</evidence>
<proteinExistence type="predicted"/>
<protein>
    <submittedName>
        <fullName evidence="3">Uncharacterized protein</fullName>
    </submittedName>
</protein>
<keyword evidence="2" id="KW-1133">Transmembrane helix</keyword>
<accession>A0AAQ4DXJ5</accession>
<keyword evidence="4" id="KW-1185">Reference proteome</keyword>
<keyword evidence="2" id="KW-0812">Transmembrane</keyword>
<gene>
    <name evidence="3" type="ORF">V5799_006034</name>
</gene>
<name>A0AAQ4DXJ5_AMBAM</name>
<feature type="compositionally biased region" description="Polar residues" evidence="1">
    <location>
        <begin position="17"/>
        <end position="33"/>
    </location>
</feature>
<dbReference type="AlphaFoldDB" id="A0AAQ4DXJ5"/>
<reference evidence="3 4" key="1">
    <citation type="journal article" date="2023" name="Arcadia Sci">
        <title>De novo assembly of a long-read Amblyomma americanum tick genome.</title>
        <authorList>
            <person name="Chou S."/>
            <person name="Poskanzer K.E."/>
            <person name="Rollins M."/>
            <person name="Thuy-Boun P.S."/>
        </authorList>
    </citation>
    <scope>NUCLEOTIDE SEQUENCE [LARGE SCALE GENOMIC DNA]</scope>
    <source>
        <strain evidence="3">F_SG_1</strain>
        <tissue evidence="3">Salivary glands</tissue>
    </source>
</reference>
<dbReference type="EMBL" id="JARKHS020025668">
    <property type="protein sequence ID" value="KAK8767185.1"/>
    <property type="molecule type" value="Genomic_DNA"/>
</dbReference>
<evidence type="ECO:0000313" key="4">
    <source>
        <dbReference type="Proteomes" id="UP001321473"/>
    </source>
</evidence>
<evidence type="ECO:0000256" key="1">
    <source>
        <dbReference type="SAM" id="MobiDB-lite"/>
    </source>
</evidence>
<organism evidence="3 4">
    <name type="scientific">Amblyomma americanum</name>
    <name type="common">Lone star tick</name>
    <dbReference type="NCBI Taxonomy" id="6943"/>
    <lineage>
        <taxon>Eukaryota</taxon>
        <taxon>Metazoa</taxon>
        <taxon>Ecdysozoa</taxon>
        <taxon>Arthropoda</taxon>
        <taxon>Chelicerata</taxon>
        <taxon>Arachnida</taxon>
        <taxon>Acari</taxon>
        <taxon>Parasitiformes</taxon>
        <taxon>Ixodida</taxon>
        <taxon>Ixodoidea</taxon>
        <taxon>Ixodidae</taxon>
        <taxon>Amblyomminae</taxon>
        <taxon>Amblyomma</taxon>
    </lineage>
</organism>
<feature type="region of interest" description="Disordered" evidence="1">
    <location>
        <begin position="14"/>
        <end position="38"/>
    </location>
</feature>
<comment type="caution">
    <text evidence="3">The sequence shown here is derived from an EMBL/GenBank/DDBJ whole genome shotgun (WGS) entry which is preliminary data.</text>
</comment>